<protein>
    <submittedName>
        <fullName evidence="3">Phage tail tape measure protein, TP901 family</fullName>
    </submittedName>
</protein>
<feature type="transmembrane region" description="Helical" evidence="1">
    <location>
        <begin position="158"/>
        <end position="179"/>
    </location>
</feature>
<dbReference type="Pfam" id="PF10145">
    <property type="entry name" value="PhageMin_Tail"/>
    <property type="match status" value="1"/>
</dbReference>
<name>A0A081S1P0_PHOTE</name>
<dbReference type="EMBL" id="JGVH01000003">
    <property type="protein sequence ID" value="KER04843.1"/>
    <property type="molecule type" value="Genomic_DNA"/>
</dbReference>
<accession>A0A081S1P0</accession>
<evidence type="ECO:0000313" key="3">
    <source>
        <dbReference type="EMBL" id="KER04843.1"/>
    </source>
</evidence>
<evidence type="ECO:0000259" key="2">
    <source>
        <dbReference type="Pfam" id="PF10145"/>
    </source>
</evidence>
<dbReference type="InterPro" id="IPR010090">
    <property type="entry name" value="Phage_tape_meas"/>
</dbReference>
<sequence length="392" mass="42645">MSKTFGTSMEEIADLMEGARAAGKHFGAGIDEQLAVLGELHRSLGTESSSVYESFLTYAVEGAKKLSISFVNASGHMLTLPEMLEKLQAKYGKSIESNLKAQKEIEEAFGDSAIVVKQLYGNVDMLRKNISALGANDGLKRAREMAERMANPWARLHAIWQNICIAVGSTLLPVISSLVNRLANAGQLLVRWLKLFPNIARWVGYITLGILSFAAAGVAANIVMGVSKFIWISLKGIWAACTLLMKLGVAAVCDVGSGAHSMFAGKPVEIPNEFSQHQSAGNAMTIPMIPSLRLGVVINQHRLNKVNLNNENMVITWEAVNKLTGQSQTRTPMQRQIDAAYPELSAGLHLPKFARIEAHTENTVSGDISDPFRPRYAVDVQLLLMSLSLTLL</sequence>
<feature type="transmembrane region" description="Helical" evidence="1">
    <location>
        <begin position="199"/>
        <end position="222"/>
    </location>
</feature>
<evidence type="ECO:0000313" key="4">
    <source>
        <dbReference type="Proteomes" id="UP000028002"/>
    </source>
</evidence>
<keyword evidence="1" id="KW-0812">Transmembrane</keyword>
<dbReference type="NCBIfam" id="TIGR01760">
    <property type="entry name" value="tape_meas_TP901"/>
    <property type="match status" value="1"/>
</dbReference>
<reference evidence="3 4" key="1">
    <citation type="submission" date="2014-03" db="EMBL/GenBank/DDBJ databases">
        <title>Draft Genome of Photorhabdus temperata Meg1.</title>
        <authorList>
            <person name="Hurst S.G.IV."/>
            <person name="Morris K."/>
            <person name="Thomas K."/>
            <person name="Tisa L.S."/>
        </authorList>
    </citation>
    <scope>NUCLEOTIDE SEQUENCE [LARGE SCALE GENOMIC DNA]</scope>
    <source>
        <strain evidence="3 4">Meg1</strain>
    </source>
</reference>
<dbReference type="AlphaFoldDB" id="A0A081S1P0"/>
<comment type="caution">
    <text evidence="3">The sequence shown here is derived from an EMBL/GenBank/DDBJ whole genome shotgun (WGS) entry which is preliminary data.</text>
</comment>
<dbReference type="Proteomes" id="UP000028002">
    <property type="component" value="Unassembled WGS sequence"/>
</dbReference>
<keyword evidence="1" id="KW-0472">Membrane</keyword>
<dbReference type="PATRIC" id="fig|1393735.3.peg.230"/>
<organism evidence="3 4">
    <name type="scientific">Photorhabdus temperata subsp. temperata Meg1</name>
    <dbReference type="NCBI Taxonomy" id="1393735"/>
    <lineage>
        <taxon>Bacteria</taxon>
        <taxon>Pseudomonadati</taxon>
        <taxon>Pseudomonadota</taxon>
        <taxon>Gammaproteobacteria</taxon>
        <taxon>Enterobacterales</taxon>
        <taxon>Morganellaceae</taxon>
        <taxon>Photorhabdus</taxon>
    </lineage>
</organism>
<keyword evidence="1" id="KW-1133">Transmembrane helix</keyword>
<feature type="domain" description="Phage tail tape measure protein" evidence="2">
    <location>
        <begin position="2"/>
        <end position="110"/>
    </location>
</feature>
<gene>
    <name evidence="3" type="ORF">MEG1DRAFT_00229</name>
</gene>
<proteinExistence type="predicted"/>
<evidence type="ECO:0000256" key="1">
    <source>
        <dbReference type="SAM" id="Phobius"/>
    </source>
</evidence>